<evidence type="ECO:0000256" key="1">
    <source>
        <dbReference type="SAM" id="MobiDB-lite"/>
    </source>
</evidence>
<dbReference type="Proteomes" id="UP000094801">
    <property type="component" value="Unassembled WGS sequence"/>
</dbReference>
<keyword evidence="3" id="KW-1185">Reference proteome</keyword>
<name>A0A1E4T989_9ASCO</name>
<sequence length="55" mass="6203">MEVKSIEVRSSSHAPNFKRNLLHARHVTYKNNSRVSTSKVSKQVSSQLGRAPQIL</sequence>
<organism evidence="2 3">
    <name type="scientific">[Candida] arabinofermentans NRRL YB-2248</name>
    <dbReference type="NCBI Taxonomy" id="983967"/>
    <lineage>
        <taxon>Eukaryota</taxon>
        <taxon>Fungi</taxon>
        <taxon>Dikarya</taxon>
        <taxon>Ascomycota</taxon>
        <taxon>Saccharomycotina</taxon>
        <taxon>Pichiomycetes</taxon>
        <taxon>Pichiales</taxon>
        <taxon>Pichiaceae</taxon>
        <taxon>Ogataea</taxon>
        <taxon>Ogataea/Candida clade</taxon>
    </lineage>
</organism>
<feature type="region of interest" description="Disordered" evidence="1">
    <location>
        <begin position="30"/>
        <end position="55"/>
    </location>
</feature>
<dbReference type="AlphaFoldDB" id="A0A1E4T989"/>
<gene>
    <name evidence="2" type="ORF">CANARDRAFT_26468</name>
</gene>
<dbReference type="EMBL" id="KV453847">
    <property type="protein sequence ID" value="ODV88316.1"/>
    <property type="molecule type" value="Genomic_DNA"/>
</dbReference>
<proteinExistence type="predicted"/>
<feature type="compositionally biased region" description="Low complexity" evidence="1">
    <location>
        <begin position="33"/>
        <end position="47"/>
    </location>
</feature>
<reference evidence="3" key="1">
    <citation type="submission" date="2016-04" db="EMBL/GenBank/DDBJ databases">
        <title>Comparative genomics of biotechnologically important yeasts.</title>
        <authorList>
            <consortium name="DOE Joint Genome Institute"/>
            <person name="Riley R."/>
            <person name="Haridas S."/>
            <person name="Wolfe K.H."/>
            <person name="Lopes M.R."/>
            <person name="Hittinger C.T."/>
            <person name="Goker M."/>
            <person name="Salamov A."/>
            <person name="Wisecaver J."/>
            <person name="Long T.M."/>
            <person name="Aerts A.L."/>
            <person name="Barry K."/>
            <person name="Choi C."/>
            <person name="Clum A."/>
            <person name="Coughlan A.Y."/>
            <person name="Deshpande S."/>
            <person name="Douglass A.P."/>
            <person name="Hanson S.J."/>
            <person name="Klenk H.-P."/>
            <person name="Labutti K."/>
            <person name="Lapidus A."/>
            <person name="Lindquist E."/>
            <person name="Lipzen A."/>
            <person name="Meier-Kolthoff J.P."/>
            <person name="Ohm R.A."/>
            <person name="Otillar R.P."/>
            <person name="Pangilinan J."/>
            <person name="Peng Y."/>
            <person name="Rokas A."/>
            <person name="Rosa C.A."/>
            <person name="Scheuner C."/>
            <person name="Sibirny A.A."/>
            <person name="Slot J.C."/>
            <person name="Stielow J.B."/>
            <person name="Sun H."/>
            <person name="Kurtzman C.P."/>
            <person name="Blackwell M."/>
            <person name="Grigoriev I.V."/>
            <person name="Jeffries T.W."/>
        </authorList>
    </citation>
    <scope>NUCLEOTIDE SEQUENCE [LARGE SCALE GENOMIC DNA]</scope>
    <source>
        <strain evidence="3">NRRL YB-2248</strain>
    </source>
</reference>
<evidence type="ECO:0000313" key="3">
    <source>
        <dbReference type="Proteomes" id="UP000094801"/>
    </source>
</evidence>
<protein>
    <submittedName>
        <fullName evidence="2">Uncharacterized protein</fullName>
    </submittedName>
</protein>
<evidence type="ECO:0000313" key="2">
    <source>
        <dbReference type="EMBL" id="ODV88316.1"/>
    </source>
</evidence>
<accession>A0A1E4T989</accession>